<dbReference type="GO" id="GO:0004574">
    <property type="term" value="F:oligo-1,6-glucosidase activity"/>
    <property type="evidence" value="ECO:0007669"/>
    <property type="project" value="TreeGrafter"/>
</dbReference>
<dbReference type="AlphaFoldDB" id="U1GDH7"/>
<dbReference type="InterPro" id="IPR006047">
    <property type="entry name" value="GH13_cat_dom"/>
</dbReference>
<dbReference type="GO" id="GO:0005987">
    <property type="term" value="P:sucrose catabolic process"/>
    <property type="evidence" value="ECO:0007669"/>
    <property type="project" value="TreeGrafter"/>
</dbReference>
<dbReference type="EMBL" id="KE720802">
    <property type="protein sequence ID" value="ERF75632.1"/>
    <property type="molecule type" value="Genomic_DNA"/>
</dbReference>
<dbReference type="PANTHER" id="PTHR10357:SF232">
    <property type="entry name" value="GLYCOSYL HYDROLASE FAMILY 13 CATALYTIC DOMAIN-CONTAINING PROTEIN"/>
    <property type="match status" value="1"/>
</dbReference>
<organism evidence="7 8">
    <name type="scientific">Endocarpon pusillum (strain Z07020 / HMAS-L-300199)</name>
    <name type="common">Lichen-forming fungus</name>
    <dbReference type="NCBI Taxonomy" id="1263415"/>
    <lineage>
        <taxon>Eukaryota</taxon>
        <taxon>Fungi</taxon>
        <taxon>Dikarya</taxon>
        <taxon>Ascomycota</taxon>
        <taxon>Pezizomycotina</taxon>
        <taxon>Eurotiomycetes</taxon>
        <taxon>Chaetothyriomycetidae</taxon>
        <taxon>Verrucariales</taxon>
        <taxon>Verrucariaceae</taxon>
        <taxon>Endocarpon</taxon>
    </lineage>
</organism>
<dbReference type="eggNOG" id="KOG0471">
    <property type="taxonomic scope" value="Eukaryota"/>
</dbReference>
<keyword evidence="2" id="KW-0378">Hydrolase</keyword>
<feature type="domain" description="Glycosyl hydrolase family 13 catalytic" evidence="6">
    <location>
        <begin position="19"/>
        <end position="444"/>
    </location>
</feature>
<evidence type="ECO:0000259" key="6">
    <source>
        <dbReference type="SMART" id="SM00642"/>
    </source>
</evidence>
<evidence type="ECO:0000256" key="2">
    <source>
        <dbReference type="ARBA" id="ARBA00022801"/>
    </source>
</evidence>
<dbReference type="FunFam" id="3.20.20.80:FF:000064">
    <property type="entry name" value="Oligo-1,6-glucosidase"/>
    <property type="match status" value="1"/>
</dbReference>
<dbReference type="GO" id="GO:0033934">
    <property type="term" value="F:glucan 1,4-alpha-maltotriohydrolase activity"/>
    <property type="evidence" value="ECO:0007669"/>
    <property type="project" value="TreeGrafter"/>
</dbReference>
<keyword evidence="4" id="KW-0462">Maltose metabolism</keyword>
<dbReference type="RefSeq" id="XP_007787078.1">
    <property type="nucleotide sequence ID" value="XM_007788888.1"/>
</dbReference>
<dbReference type="Gene3D" id="3.20.20.80">
    <property type="entry name" value="Glycosidases"/>
    <property type="match status" value="1"/>
</dbReference>
<evidence type="ECO:0000256" key="5">
    <source>
        <dbReference type="SAM" id="MobiDB-lite"/>
    </source>
</evidence>
<dbReference type="Gene3D" id="3.90.400.10">
    <property type="entry name" value="Oligo-1,6-glucosidase, Domain 2"/>
    <property type="match status" value="1"/>
</dbReference>
<keyword evidence="8" id="KW-1185">Reference proteome</keyword>
<evidence type="ECO:0000256" key="3">
    <source>
        <dbReference type="ARBA" id="ARBA00023295"/>
    </source>
</evidence>
<evidence type="ECO:0000256" key="1">
    <source>
        <dbReference type="ARBA" id="ARBA00008061"/>
    </source>
</evidence>
<dbReference type="CDD" id="cd11333">
    <property type="entry name" value="AmyAc_SI_OligoGlu_DGase"/>
    <property type="match status" value="1"/>
</dbReference>
<dbReference type="GO" id="GO:0004575">
    <property type="term" value="F:sucrose alpha-glucosidase activity"/>
    <property type="evidence" value="ECO:0007669"/>
    <property type="project" value="TreeGrafter"/>
</dbReference>
<dbReference type="Pfam" id="PF00128">
    <property type="entry name" value="Alpha-amylase"/>
    <property type="match status" value="1"/>
</dbReference>
<dbReference type="SMART" id="SM00642">
    <property type="entry name" value="Aamy"/>
    <property type="match status" value="1"/>
</dbReference>
<comment type="similarity">
    <text evidence="1">Belongs to the glycosyl hydrolase 13 family.</text>
</comment>
<dbReference type="InterPro" id="IPR017853">
    <property type="entry name" value="GH"/>
</dbReference>
<reference evidence="8" key="1">
    <citation type="journal article" date="2014" name="BMC Genomics">
        <title>Genome characteristics reveal the impact of lichenization on lichen-forming fungus Endocarpon pusillum Hedwig (Verrucariales, Ascomycota).</title>
        <authorList>
            <person name="Wang Y.-Y."/>
            <person name="Liu B."/>
            <person name="Zhang X.-Y."/>
            <person name="Zhou Q.-M."/>
            <person name="Zhang T."/>
            <person name="Li H."/>
            <person name="Yu Y.-F."/>
            <person name="Zhang X.-L."/>
            <person name="Hao X.-Y."/>
            <person name="Wang M."/>
            <person name="Wang L."/>
            <person name="Wei J.-C."/>
        </authorList>
    </citation>
    <scope>NUCLEOTIDE SEQUENCE [LARGE SCALE GENOMIC DNA]</scope>
    <source>
        <strain evidence="8">Z07020 / HMAS-L-300199</strain>
    </source>
</reference>
<name>U1GDH7_ENDPU</name>
<dbReference type="HOGENOM" id="CLU_006462_1_2_1"/>
<gene>
    <name evidence="7" type="ORF">EPUS_04612</name>
</gene>
<dbReference type="GO" id="GO:0004556">
    <property type="term" value="F:alpha-amylase activity"/>
    <property type="evidence" value="ECO:0007669"/>
    <property type="project" value="TreeGrafter"/>
</dbReference>
<keyword evidence="3" id="KW-0326">Glycosidase</keyword>
<dbReference type="Proteomes" id="UP000019373">
    <property type="component" value="Unassembled WGS sequence"/>
</dbReference>
<feature type="region of interest" description="Disordered" evidence="5">
    <location>
        <begin position="422"/>
        <end position="448"/>
    </location>
</feature>
<sequence>MAPFGLDRHEWWKEQTIYQIYPSSFQDSNGDGWGDIKGITRRLDYLRELGADTLWSSPFLKSPRVDMGYDISDFKGIDPSYGTMEDVDNLLAELKKRHMRMLMDLVVNHTSDQHAWFRESRSSLKNSKRDWYIWKKPKMVGKDGTPQPPNNWSQILGEASSAWNYDEITGEYYLGLFTPEQPDLNWENPEVRQAVYDVMHFWLKKGASGFRMDVINLISKVTTYPDAEKTLGDDHEFHPGNKFFVNGPRFHEYMQEMNREVLSKYDCYTVGESPGVSDLDEILRCVEANAGELNTQFIFDLVDMDFVPGAVRMALHPWDVKRMKSIITKYQRAMIERDGWNTVFIENHDNPRSVSRFTDDSDRYRDKGAKLLALMQTTLSGTLFVYQGEEIGMRNVPKEWDIEEYKDIESINFWKKSLQKYGDDPKKMAEARDILEKKARDNSRTPMQ</sequence>
<evidence type="ECO:0000313" key="7">
    <source>
        <dbReference type="EMBL" id="ERF75632.1"/>
    </source>
</evidence>
<dbReference type="PANTHER" id="PTHR10357">
    <property type="entry name" value="ALPHA-AMYLASE FAMILY MEMBER"/>
    <property type="match status" value="1"/>
</dbReference>
<dbReference type="InterPro" id="IPR045857">
    <property type="entry name" value="O16G_dom_2"/>
</dbReference>
<dbReference type="OMA" id="RDWYWWR"/>
<dbReference type="GO" id="GO:0000025">
    <property type="term" value="P:maltose catabolic process"/>
    <property type="evidence" value="ECO:0007669"/>
    <property type="project" value="TreeGrafter"/>
</dbReference>
<evidence type="ECO:0000313" key="8">
    <source>
        <dbReference type="Proteomes" id="UP000019373"/>
    </source>
</evidence>
<protein>
    <recommendedName>
        <fullName evidence="6">Glycosyl hydrolase family 13 catalytic domain-containing protein</fullName>
    </recommendedName>
</protein>
<dbReference type="FunFam" id="3.90.400.10:FF:000002">
    <property type="entry name" value="Sucrose isomerase"/>
    <property type="match status" value="1"/>
</dbReference>
<accession>U1GDH7</accession>
<dbReference type="OrthoDB" id="1740265at2759"/>
<dbReference type="GeneID" id="19239567"/>
<dbReference type="SUPFAM" id="SSF51445">
    <property type="entry name" value="(Trans)glycosidases"/>
    <property type="match status" value="1"/>
</dbReference>
<proteinExistence type="inferred from homology"/>
<evidence type="ECO:0000256" key="4">
    <source>
        <dbReference type="ARBA" id="ARBA00026248"/>
    </source>
</evidence>